<reference evidence="1" key="1">
    <citation type="journal article" date="2023" name="G3 (Bethesda)">
        <title>A reference genome for the long-term kleptoplast-retaining sea slug Elysia crispata morphotype clarki.</title>
        <authorList>
            <person name="Eastman K.E."/>
            <person name="Pendleton A.L."/>
            <person name="Shaikh M.A."/>
            <person name="Suttiyut T."/>
            <person name="Ogas R."/>
            <person name="Tomko P."/>
            <person name="Gavelis G."/>
            <person name="Widhalm J.R."/>
            <person name="Wisecaver J.H."/>
        </authorList>
    </citation>
    <scope>NUCLEOTIDE SEQUENCE</scope>
    <source>
        <strain evidence="1">ECLA1</strain>
    </source>
</reference>
<dbReference type="EMBL" id="JAWDGP010001758">
    <property type="protein sequence ID" value="KAK3788477.1"/>
    <property type="molecule type" value="Genomic_DNA"/>
</dbReference>
<gene>
    <name evidence="1" type="ORF">RRG08_004772</name>
</gene>
<name>A0AAE1DZI0_9GAST</name>
<protein>
    <submittedName>
        <fullName evidence="1">Uncharacterized protein</fullName>
    </submittedName>
</protein>
<evidence type="ECO:0000313" key="1">
    <source>
        <dbReference type="EMBL" id="KAK3788477.1"/>
    </source>
</evidence>
<keyword evidence="2" id="KW-1185">Reference proteome</keyword>
<evidence type="ECO:0000313" key="2">
    <source>
        <dbReference type="Proteomes" id="UP001283361"/>
    </source>
</evidence>
<dbReference type="AlphaFoldDB" id="A0AAE1DZI0"/>
<sequence>MSKCSPELTSELCVPVSQCQVPRGTAELNQFKDPGVEVMGQSCLNLDEVGQIVSLEMANPSRLSCHTRSGQVQIAKDD</sequence>
<accession>A0AAE1DZI0</accession>
<organism evidence="1 2">
    <name type="scientific">Elysia crispata</name>
    <name type="common">lettuce slug</name>
    <dbReference type="NCBI Taxonomy" id="231223"/>
    <lineage>
        <taxon>Eukaryota</taxon>
        <taxon>Metazoa</taxon>
        <taxon>Spiralia</taxon>
        <taxon>Lophotrochozoa</taxon>
        <taxon>Mollusca</taxon>
        <taxon>Gastropoda</taxon>
        <taxon>Heterobranchia</taxon>
        <taxon>Euthyneura</taxon>
        <taxon>Panpulmonata</taxon>
        <taxon>Sacoglossa</taxon>
        <taxon>Placobranchoidea</taxon>
        <taxon>Plakobranchidae</taxon>
        <taxon>Elysia</taxon>
    </lineage>
</organism>
<dbReference type="Proteomes" id="UP001283361">
    <property type="component" value="Unassembled WGS sequence"/>
</dbReference>
<proteinExistence type="predicted"/>
<comment type="caution">
    <text evidence="1">The sequence shown here is derived from an EMBL/GenBank/DDBJ whole genome shotgun (WGS) entry which is preliminary data.</text>
</comment>